<evidence type="ECO:0000313" key="3">
    <source>
        <dbReference type="Proteomes" id="UP000038040"/>
    </source>
</evidence>
<accession>A0A0N4U4V2</accession>
<organism evidence="3 5">
    <name type="scientific">Dracunculus medinensis</name>
    <name type="common">Guinea worm</name>
    <dbReference type="NCBI Taxonomy" id="318479"/>
    <lineage>
        <taxon>Eukaryota</taxon>
        <taxon>Metazoa</taxon>
        <taxon>Ecdysozoa</taxon>
        <taxon>Nematoda</taxon>
        <taxon>Chromadorea</taxon>
        <taxon>Rhabditida</taxon>
        <taxon>Spirurina</taxon>
        <taxon>Dracunculoidea</taxon>
        <taxon>Dracunculidae</taxon>
        <taxon>Dracunculus</taxon>
    </lineage>
</organism>
<keyword evidence="4" id="KW-1185">Reference proteome</keyword>
<evidence type="ECO:0000313" key="5">
    <source>
        <dbReference type="WBParaSite" id="DME_0000183801-mRNA-1"/>
    </source>
</evidence>
<dbReference type="OrthoDB" id="5805119at2759"/>
<keyword evidence="1" id="KW-0732">Signal</keyword>
<dbReference type="EMBL" id="UYYG01001154">
    <property type="protein sequence ID" value="VDN56225.1"/>
    <property type="molecule type" value="Genomic_DNA"/>
</dbReference>
<dbReference type="AlphaFoldDB" id="A0A0N4U4V2"/>
<reference evidence="5" key="1">
    <citation type="submission" date="2017-02" db="UniProtKB">
        <authorList>
            <consortium name="WormBaseParasite"/>
        </authorList>
    </citation>
    <scope>IDENTIFICATION</scope>
</reference>
<proteinExistence type="predicted"/>
<gene>
    <name evidence="2" type="ORF">DME_LOCUS6198</name>
</gene>
<feature type="chain" id="PRO_5041039135" evidence="1">
    <location>
        <begin position="20"/>
        <end position="311"/>
    </location>
</feature>
<evidence type="ECO:0000313" key="4">
    <source>
        <dbReference type="Proteomes" id="UP000274756"/>
    </source>
</evidence>
<reference evidence="2 4" key="2">
    <citation type="submission" date="2018-11" db="EMBL/GenBank/DDBJ databases">
        <authorList>
            <consortium name="Pathogen Informatics"/>
        </authorList>
    </citation>
    <scope>NUCLEOTIDE SEQUENCE [LARGE SCALE GENOMIC DNA]</scope>
</reference>
<sequence length="311" mass="36123">MKQAKFYLILFDLIYSISCSSWCIDEPAYNRLVKYYYDEKSNMCLAFRSDCLQSKLILYDTLKECSTSRMPHHAKKITLSCAQNQYILSSSNDNIPIPYVFSSIYCQNDGKSEFCSHIDGEYCHSFKPYAYCCVDNINGETKYAGFKKFCGHSVLEQESEFPKPAPVNCNLDGKRTGIEWYANTNKSDYPTCFARRDHCRTPGTKRIKNIQTYRTAQDCMNKEFRRANHSVKYVLRCSKGYGIVKYKGEPIIARGDECRGIYDSDLCDRNELCFGNTNFKYCCNRKSEENEVTHKFTGKNFMASMTNNRRR</sequence>
<dbReference type="Proteomes" id="UP000038040">
    <property type="component" value="Unplaced"/>
</dbReference>
<feature type="signal peptide" evidence="1">
    <location>
        <begin position="1"/>
        <end position="19"/>
    </location>
</feature>
<evidence type="ECO:0000313" key="2">
    <source>
        <dbReference type="EMBL" id="VDN56225.1"/>
    </source>
</evidence>
<name>A0A0N4U4V2_DRAME</name>
<protein>
    <submittedName>
        <fullName evidence="5">DX domain-containing protein</fullName>
    </submittedName>
</protein>
<dbReference type="Proteomes" id="UP000274756">
    <property type="component" value="Unassembled WGS sequence"/>
</dbReference>
<evidence type="ECO:0000256" key="1">
    <source>
        <dbReference type="SAM" id="SignalP"/>
    </source>
</evidence>
<dbReference type="WBParaSite" id="DME_0000183801-mRNA-1">
    <property type="protein sequence ID" value="DME_0000183801-mRNA-1"/>
    <property type="gene ID" value="DME_0000183801"/>
</dbReference>